<feature type="chain" id="PRO_5040811641" evidence="1">
    <location>
        <begin position="23"/>
        <end position="142"/>
    </location>
</feature>
<proteinExistence type="predicted"/>
<dbReference type="Pfam" id="PF00581">
    <property type="entry name" value="Rhodanese"/>
    <property type="match status" value="1"/>
</dbReference>
<dbReference type="CDD" id="cd00158">
    <property type="entry name" value="RHOD"/>
    <property type="match status" value="1"/>
</dbReference>
<protein>
    <submittedName>
        <fullName evidence="3">Rhodanese-like domain-containing protein</fullName>
    </submittedName>
</protein>
<dbReference type="PROSITE" id="PS50206">
    <property type="entry name" value="RHODANESE_3"/>
    <property type="match status" value="1"/>
</dbReference>
<feature type="signal peptide" evidence="1">
    <location>
        <begin position="1"/>
        <end position="22"/>
    </location>
</feature>
<dbReference type="AlphaFoldDB" id="A0A9X3A8A7"/>
<dbReference type="EMBL" id="JAOAMV010000004">
    <property type="protein sequence ID" value="MCT2559276.1"/>
    <property type="molecule type" value="Genomic_DNA"/>
</dbReference>
<dbReference type="RefSeq" id="WP_259962148.1">
    <property type="nucleotide sequence ID" value="NZ_JAOAMV010000004.1"/>
</dbReference>
<dbReference type="SUPFAM" id="SSF52821">
    <property type="entry name" value="Rhodanese/Cell cycle control phosphatase"/>
    <property type="match status" value="1"/>
</dbReference>
<dbReference type="InterPro" id="IPR052367">
    <property type="entry name" value="Thiosulfate_ST/Rhodanese-like"/>
</dbReference>
<accession>A0A9X3A8A7</accession>
<name>A0A9X3A8A7_9SPHN</name>
<dbReference type="PANTHER" id="PTHR45431:SF3">
    <property type="entry name" value="RHODANESE-LIKE DOMAIN-CONTAINING PROTEIN 15, CHLOROPLASTIC"/>
    <property type="match status" value="1"/>
</dbReference>
<keyword evidence="4" id="KW-1185">Reference proteome</keyword>
<gene>
    <name evidence="3" type="ORF">N0B51_09795</name>
</gene>
<dbReference type="PANTHER" id="PTHR45431">
    <property type="entry name" value="RHODANESE-LIKE DOMAIN-CONTAINING PROTEIN 15, CHLOROPLASTIC"/>
    <property type="match status" value="1"/>
</dbReference>
<evidence type="ECO:0000313" key="3">
    <source>
        <dbReference type="EMBL" id="MCT2559276.1"/>
    </source>
</evidence>
<dbReference type="Proteomes" id="UP001142648">
    <property type="component" value="Unassembled WGS sequence"/>
</dbReference>
<dbReference type="InterPro" id="IPR036873">
    <property type="entry name" value="Rhodanese-like_dom_sf"/>
</dbReference>
<dbReference type="PROSITE" id="PS51257">
    <property type="entry name" value="PROKAR_LIPOPROTEIN"/>
    <property type="match status" value="1"/>
</dbReference>
<evidence type="ECO:0000256" key="1">
    <source>
        <dbReference type="SAM" id="SignalP"/>
    </source>
</evidence>
<dbReference type="Gene3D" id="3.40.250.10">
    <property type="entry name" value="Rhodanese-like domain"/>
    <property type="match status" value="1"/>
</dbReference>
<reference evidence="3" key="1">
    <citation type="submission" date="2022-09" db="EMBL/GenBank/DDBJ databases">
        <title>The genome sequence of Tsuneonella sp. YG55.</title>
        <authorList>
            <person name="Liu Y."/>
        </authorList>
    </citation>
    <scope>NUCLEOTIDE SEQUENCE</scope>
    <source>
        <strain evidence="3">YG55</strain>
    </source>
</reference>
<dbReference type="InterPro" id="IPR001763">
    <property type="entry name" value="Rhodanese-like_dom"/>
</dbReference>
<keyword evidence="1" id="KW-0732">Signal</keyword>
<feature type="domain" description="Rhodanese" evidence="2">
    <location>
        <begin position="53"/>
        <end position="140"/>
    </location>
</feature>
<dbReference type="SMART" id="SM00450">
    <property type="entry name" value="RHOD"/>
    <property type="match status" value="1"/>
</dbReference>
<organism evidence="3 4">
    <name type="scientific">Tsuneonella litorea</name>
    <dbReference type="NCBI Taxonomy" id="2976475"/>
    <lineage>
        <taxon>Bacteria</taxon>
        <taxon>Pseudomonadati</taxon>
        <taxon>Pseudomonadota</taxon>
        <taxon>Alphaproteobacteria</taxon>
        <taxon>Sphingomonadales</taxon>
        <taxon>Erythrobacteraceae</taxon>
        <taxon>Tsuneonella</taxon>
    </lineage>
</organism>
<evidence type="ECO:0000313" key="4">
    <source>
        <dbReference type="Proteomes" id="UP001142648"/>
    </source>
</evidence>
<evidence type="ECO:0000259" key="2">
    <source>
        <dbReference type="PROSITE" id="PS50206"/>
    </source>
</evidence>
<sequence>MSARASLVAGAAALALATSACSARPATDAAAEAAAPTATISTIDVAALTDLVARDKVVLVDVRTPGEFAEGHIAGAVNLPLQGFDPGSVPHEAGKQTILYCRSGRRSEAGAEKMVAAGEAATHLGGGITAWQEAGEPVTSGG</sequence>
<comment type="caution">
    <text evidence="3">The sequence shown here is derived from an EMBL/GenBank/DDBJ whole genome shotgun (WGS) entry which is preliminary data.</text>
</comment>